<evidence type="ECO:0000313" key="1">
    <source>
        <dbReference type="EMBL" id="CAB4290399.1"/>
    </source>
</evidence>
<organism evidence="1 2">
    <name type="scientific">Prunus armeniaca</name>
    <name type="common">Apricot</name>
    <name type="synonym">Armeniaca vulgaris</name>
    <dbReference type="NCBI Taxonomy" id="36596"/>
    <lineage>
        <taxon>Eukaryota</taxon>
        <taxon>Viridiplantae</taxon>
        <taxon>Streptophyta</taxon>
        <taxon>Embryophyta</taxon>
        <taxon>Tracheophyta</taxon>
        <taxon>Spermatophyta</taxon>
        <taxon>Magnoliopsida</taxon>
        <taxon>eudicotyledons</taxon>
        <taxon>Gunneridae</taxon>
        <taxon>Pentapetalae</taxon>
        <taxon>rosids</taxon>
        <taxon>fabids</taxon>
        <taxon>Rosales</taxon>
        <taxon>Rosaceae</taxon>
        <taxon>Amygdaloideae</taxon>
        <taxon>Amygdaleae</taxon>
        <taxon>Prunus</taxon>
    </lineage>
</organism>
<name>A0A6J5VMQ4_PRUAR</name>
<gene>
    <name evidence="1" type="ORF">CURHAP_LOCUS50381</name>
</gene>
<reference evidence="1 2" key="1">
    <citation type="submission" date="2020-05" db="EMBL/GenBank/DDBJ databases">
        <authorList>
            <person name="Campoy J."/>
            <person name="Schneeberger K."/>
            <person name="Spophaly S."/>
        </authorList>
    </citation>
    <scope>NUCLEOTIDE SEQUENCE [LARGE SCALE GENOMIC DNA]</scope>
    <source>
        <strain evidence="1">PruArmRojPasFocal</strain>
    </source>
</reference>
<proteinExistence type="predicted"/>
<accession>A0A6J5VMQ4</accession>
<protein>
    <submittedName>
        <fullName evidence="1">Uncharacterized protein</fullName>
    </submittedName>
</protein>
<sequence>MGGPCFESVWTLPFGKVGEAVILIIFLEPDHWSFGSAWVWPLSGAGLLERFQVLSRVGELELGEAGFASAENNIGVEAPWAVWADLASGCLEQFFELPCSRASRRGRVIYPASGVASQFSLSFGR</sequence>
<dbReference type="AlphaFoldDB" id="A0A6J5VMQ4"/>
<evidence type="ECO:0000313" key="2">
    <source>
        <dbReference type="Proteomes" id="UP000507222"/>
    </source>
</evidence>
<dbReference type="Proteomes" id="UP000507222">
    <property type="component" value="Unassembled WGS sequence"/>
</dbReference>
<dbReference type="EMBL" id="CAEKDK010000008">
    <property type="protein sequence ID" value="CAB4290399.1"/>
    <property type="molecule type" value="Genomic_DNA"/>
</dbReference>